<dbReference type="AlphaFoldDB" id="A0AB94ILI5"/>
<gene>
    <name evidence="1" type="ORF">BAVI_15306</name>
</gene>
<name>A0AB94ILI5_9BACI</name>
<keyword evidence="2" id="KW-1185">Reference proteome</keyword>
<accession>A0AB94ILI5</accession>
<evidence type="ECO:0000313" key="2">
    <source>
        <dbReference type="Proteomes" id="UP000018877"/>
    </source>
</evidence>
<reference evidence="1 2" key="1">
    <citation type="journal article" date="2014" name="Environ. Microbiol.">
        <title>The nitrate-ammonifying and nosZ-carrying bacterium Bacillus vireti is a potent source and sink for nitric and nitrous oxide under high nitrate conditions.</title>
        <authorList>
            <person name="Mania D."/>
            <person name="Heylen K."/>
            <person name="van Spanning R.J."/>
            <person name="Frostegard A."/>
        </authorList>
    </citation>
    <scope>NUCLEOTIDE SEQUENCE [LARGE SCALE GENOMIC DNA]</scope>
    <source>
        <strain evidence="1 2">LMG 21834</strain>
    </source>
</reference>
<sequence>MKINKIMSYLDTLTIEEKKHGYTKILDLFFQLLKQRYLKEVESIAFAIFLHKLPDSLVKDLVGFEDKLFWDEVLDIIPEKAEIIFKWFMVGVVQMNRPEDDSIKIMEELIDNDIAK</sequence>
<dbReference type="Proteomes" id="UP000018877">
    <property type="component" value="Unassembled WGS sequence"/>
</dbReference>
<protein>
    <submittedName>
        <fullName evidence="1">Uncharacterized protein</fullName>
    </submittedName>
</protein>
<proteinExistence type="predicted"/>
<comment type="caution">
    <text evidence="1">The sequence shown here is derived from an EMBL/GenBank/DDBJ whole genome shotgun (WGS) entry which is preliminary data.</text>
</comment>
<organism evidence="1 2">
    <name type="scientific">Neobacillus vireti LMG 21834</name>
    <dbReference type="NCBI Taxonomy" id="1131730"/>
    <lineage>
        <taxon>Bacteria</taxon>
        <taxon>Bacillati</taxon>
        <taxon>Bacillota</taxon>
        <taxon>Bacilli</taxon>
        <taxon>Bacillales</taxon>
        <taxon>Bacillaceae</taxon>
        <taxon>Neobacillus</taxon>
    </lineage>
</organism>
<dbReference type="EMBL" id="ALAN01000084">
    <property type="protein sequence ID" value="ETI67868.1"/>
    <property type="molecule type" value="Genomic_DNA"/>
</dbReference>
<evidence type="ECO:0000313" key="1">
    <source>
        <dbReference type="EMBL" id="ETI67868.1"/>
    </source>
</evidence>